<name>A0A0A8ZYQ0_ARUDO</name>
<dbReference type="AlphaFoldDB" id="A0A0A8ZYQ0"/>
<keyword evidence="1" id="KW-1133">Transmembrane helix</keyword>
<protein>
    <submittedName>
        <fullName evidence="2">Uncharacterized protein</fullName>
    </submittedName>
</protein>
<reference evidence="2" key="2">
    <citation type="journal article" date="2015" name="Data Brief">
        <title>Shoot transcriptome of the giant reed, Arundo donax.</title>
        <authorList>
            <person name="Barrero R.A."/>
            <person name="Guerrero F.D."/>
            <person name="Moolhuijzen P."/>
            <person name="Goolsby J.A."/>
            <person name="Tidwell J."/>
            <person name="Bellgard S.E."/>
            <person name="Bellgard M.I."/>
        </authorList>
    </citation>
    <scope>NUCLEOTIDE SEQUENCE</scope>
    <source>
        <tissue evidence="2">Shoot tissue taken approximately 20 cm above the soil surface</tissue>
    </source>
</reference>
<keyword evidence="1" id="KW-0812">Transmembrane</keyword>
<evidence type="ECO:0000256" key="1">
    <source>
        <dbReference type="SAM" id="Phobius"/>
    </source>
</evidence>
<dbReference type="EMBL" id="GBRH01253396">
    <property type="protein sequence ID" value="JAD44499.1"/>
    <property type="molecule type" value="Transcribed_RNA"/>
</dbReference>
<keyword evidence="1" id="KW-0472">Membrane</keyword>
<organism evidence="2">
    <name type="scientific">Arundo donax</name>
    <name type="common">Giant reed</name>
    <name type="synonym">Donax arundinaceus</name>
    <dbReference type="NCBI Taxonomy" id="35708"/>
    <lineage>
        <taxon>Eukaryota</taxon>
        <taxon>Viridiplantae</taxon>
        <taxon>Streptophyta</taxon>
        <taxon>Embryophyta</taxon>
        <taxon>Tracheophyta</taxon>
        <taxon>Spermatophyta</taxon>
        <taxon>Magnoliopsida</taxon>
        <taxon>Liliopsida</taxon>
        <taxon>Poales</taxon>
        <taxon>Poaceae</taxon>
        <taxon>PACMAD clade</taxon>
        <taxon>Arundinoideae</taxon>
        <taxon>Arundineae</taxon>
        <taxon>Arundo</taxon>
    </lineage>
</organism>
<evidence type="ECO:0000313" key="2">
    <source>
        <dbReference type="EMBL" id="JAD44499.1"/>
    </source>
</evidence>
<proteinExistence type="predicted"/>
<feature type="transmembrane region" description="Helical" evidence="1">
    <location>
        <begin position="7"/>
        <end position="26"/>
    </location>
</feature>
<accession>A0A0A8ZYQ0</accession>
<reference evidence="2" key="1">
    <citation type="submission" date="2014-09" db="EMBL/GenBank/DDBJ databases">
        <authorList>
            <person name="Magalhaes I.L.F."/>
            <person name="Oliveira U."/>
            <person name="Santos F.R."/>
            <person name="Vidigal T.H.D.A."/>
            <person name="Brescovit A.D."/>
            <person name="Santos A.J."/>
        </authorList>
    </citation>
    <scope>NUCLEOTIDE SEQUENCE</scope>
    <source>
        <tissue evidence="2">Shoot tissue taken approximately 20 cm above the soil surface</tissue>
    </source>
</reference>
<sequence>MNFFPNLLLYLFSSLLGINLLHVLFFPF</sequence>